<dbReference type="Proteomes" id="UP001302602">
    <property type="component" value="Unassembled WGS sequence"/>
</dbReference>
<comment type="caution">
    <text evidence="2">The sequence shown here is derived from an EMBL/GenBank/DDBJ whole genome shotgun (WGS) entry which is preliminary data.</text>
</comment>
<dbReference type="GeneID" id="87828068"/>
<dbReference type="AlphaFoldDB" id="A0AAN6Z3J1"/>
<feature type="region of interest" description="Disordered" evidence="1">
    <location>
        <begin position="48"/>
        <end position="79"/>
    </location>
</feature>
<proteinExistence type="predicted"/>
<sequence>MSLLDLFTSLMLQNPDGQMKSRNLLLLQRAQALIESIQRNDHELMRSRPFNPIPARQSGVRDESSGTVPKRKAATSKGSPLTKAQECIFPSASGTALQEAKLERNPSMAMNALARLQLDTRGDMDGYLATCLSRYIVSKEGEDEMKPLRNLERVDGVADELWAWTVIRVLLVATSRANSARSGDVDDIAAKMFTDENAAKWCTLPSAIMLFSREELGISAG</sequence>
<protein>
    <submittedName>
        <fullName evidence="2">Uncharacterized protein</fullName>
    </submittedName>
</protein>
<reference evidence="2" key="2">
    <citation type="submission" date="2023-05" db="EMBL/GenBank/DDBJ databases">
        <authorList>
            <consortium name="Lawrence Berkeley National Laboratory"/>
            <person name="Steindorff A."/>
            <person name="Hensen N."/>
            <person name="Bonometti L."/>
            <person name="Westerberg I."/>
            <person name="Brannstrom I.O."/>
            <person name="Guillou S."/>
            <person name="Cros-Aarteil S."/>
            <person name="Calhoun S."/>
            <person name="Haridas S."/>
            <person name="Kuo A."/>
            <person name="Mondo S."/>
            <person name="Pangilinan J."/>
            <person name="Riley R."/>
            <person name="Labutti K."/>
            <person name="Andreopoulos B."/>
            <person name="Lipzen A."/>
            <person name="Chen C."/>
            <person name="Yanf M."/>
            <person name="Daum C."/>
            <person name="Ng V."/>
            <person name="Clum A."/>
            <person name="Ohm R."/>
            <person name="Martin F."/>
            <person name="Silar P."/>
            <person name="Natvig D."/>
            <person name="Lalanne C."/>
            <person name="Gautier V."/>
            <person name="Ament-Velasquez S.L."/>
            <person name="Kruys A."/>
            <person name="Hutchinson M.I."/>
            <person name="Powell A.J."/>
            <person name="Barry K."/>
            <person name="Miller A.N."/>
            <person name="Grigoriev I.V."/>
            <person name="Debuchy R."/>
            <person name="Gladieux P."/>
            <person name="Thoren M.H."/>
            <person name="Johannesson H."/>
        </authorList>
    </citation>
    <scope>NUCLEOTIDE SEQUENCE</scope>
    <source>
        <strain evidence="2">CBS 731.68</strain>
    </source>
</reference>
<organism evidence="2 3">
    <name type="scientific">Parathielavia appendiculata</name>
    <dbReference type="NCBI Taxonomy" id="2587402"/>
    <lineage>
        <taxon>Eukaryota</taxon>
        <taxon>Fungi</taxon>
        <taxon>Dikarya</taxon>
        <taxon>Ascomycota</taxon>
        <taxon>Pezizomycotina</taxon>
        <taxon>Sordariomycetes</taxon>
        <taxon>Sordariomycetidae</taxon>
        <taxon>Sordariales</taxon>
        <taxon>Chaetomiaceae</taxon>
        <taxon>Parathielavia</taxon>
    </lineage>
</organism>
<accession>A0AAN6Z3J1</accession>
<keyword evidence="3" id="KW-1185">Reference proteome</keyword>
<evidence type="ECO:0000256" key="1">
    <source>
        <dbReference type="SAM" id="MobiDB-lite"/>
    </source>
</evidence>
<reference evidence="2" key="1">
    <citation type="journal article" date="2023" name="Mol. Phylogenet. Evol.">
        <title>Genome-scale phylogeny and comparative genomics of the fungal order Sordariales.</title>
        <authorList>
            <person name="Hensen N."/>
            <person name="Bonometti L."/>
            <person name="Westerberg I."/>
            <person name="Brannstrom I.O."/>
            <person name="Guillou S."/>
            <person name="Cros-Aarteil S."/>
            <person name="Calhoun S."/>
            <person name="Haridas S."/>
            <person name="Kuo A."/>
            <person name="Mondo S."/>
            <person name="Pangilinan J."/>
            <person name="Riley R."/>
            <person name="LaButti K."/>
            <person name="Andreopoulos B."/>
            <person name="Lipzen A."/>
            <person name="Chen C."/>
            <person name="Yan M."/>
            <person name="Daum C."/>
            <person name="Ng V."/>
            <person name="Clum A."/>
            <person name="Steindorff A."/>
            <person name="Ohm R.A."/>
            <person name="Martin F."/>
            <person name="Silar P."/>
            <person name="Natvig D.O."/>
            <person name="Lalanne C."/>
            <person name="Gautier V."/>
            <person name="Ament-Velasquez S.L."/>
            <person name="Kruys A."/>
            <person name="Hutchinson M.I."/>
            <person name="Powell A.J."/>
            <person name="Barry K."/>
            <person name="Miller A.N."/>
            <person name="Grigoriev I.V."/>
            <person name="Debuchy R."/>
            <person name="Gladieux P."/>
            <person name="Hiltunen Thoren M."/>
            <person name="Johannesson H."/>
        </authorList>
    </citation>
    <scope>NUCLEOTIDE SEQUENCE</scope>
    <source>
        <strain evidence="2">CBS 731.68</strain>
    </source>
</reference>
<evidence type="ECO:0000313" key="2">
    <source>
        <dbReference type="EMBL" id="KAK4122754.1"/>
    </source>
</evidence>
<dbReference type="EMBL" id="MU853230">
    <property type="protein sequence ID" value="KAK4122754.1"/>
    <property type="molecule type" value="Genomic_DNA"/>
</dbReference>
<dbReference type="RefSeq" id="XP_062646525.1">
    <property type="nucleotide sequence ID" value="XM_062791299.1"/>
</dbReference>
<name>A0AAN6Z3J1_9PEZI</name>
<evidence type="ECO:0000313" key="3">
    <source>
        <dbReference type="Proteomes" id="UP001302602"/>
    </source>
</evidence>
<gene>
    <name evidence="2" type="ORF">N657DRAFT_634759</name>
</gene>